<reference evidence="5 6" key="2">
    <citation type="journal article" date="2014" name="BMC Genomics">
        <title>An improved genome of the model marine alga Ostreococcus tauri unfolds by assessing Illumina de novo assemblies.</title>
        <authorList>
            <person name="Blanc-Mathieu R."/>
            <person name="Verhelst B."/>
            <person name="Derelle E."/>
            <person name="Rombauts S."/>
            <person name="Bouget F.Y."/>
            <person name="Carre I."/>
            <person name="Chateau A."/>
            <person name="Eyre-Walker A."/>
            <person name="Grimsley N."/>
            <person name="Moreau H."/>
            <person name="Piegu B."/>
            <person name="Rivals E."/>
            <person name="Schackwitz W."/>
            <person name="Van de Peer Y."/>
            <person name="Piganeau G."/>
        </authorList>
    </citation>
    <scope>NUCLEOTIDE SEQUENCE [LARGE SCALE GENOMIC DNA]</scope>
    <source>
        <strain evidence="6">OTTH 0595 / CCAP 157/2 / RCC745</strain>
    </source>
</reference>
<dbReference type="OrthoDB" id="497380at2759"/>
<feature type="compositionally biased region" description="Acidic residues" evidence="3">
    <location>
        <begin position="491"/>
        <end position="527"/>
    </location>
</feature>
<dbReference type="Proteomes" id="UP000009170">
    <property type="component" value="Unassembled WGS sequence"/>
</dbReference>
<feature type="region of interest" description="Disordered" evidence="3">
    <location>
        <begin position="481"/>
        <end position="537"/>
    </location>
</feature>
<evidence type="ECO:0000256" key="2">
    <source>
        <dbReference type="PROSITE-ProRule" id="PRU00317"/>
    </source>
</evidence>
<dbReference type="InterPro" id="IPR016024">
    <property type="entry name" value="ARM-type_fold"/>
</dbReference>
<protein>
    <submittedName>
        <fullName evidence="5">Armadillo-type fold</fullName>
    </submittedName>
</protein>
<dbReference type="InterPro" id="IPR033133">
    <property type="entry name" value="PUM-HD"/>
</dbReference>
<dbReference type="FunCoup" id="A0A090MBQ3">
    <property type="interactions" value="1380"/>
</dbReference>
<evidence type="ECO:0000256" key="3">
    <source>
        <dbReference type="SAM" id="MobiDB-lite"/>
    </source>
</evidence>
<dbReference type="Gene3D" id="1.25.10.10">
    <property type="entry name" value="Leucine-rich Repeat Variant"/>
    <property type="match status" value="1"/>
</dbReference>
<feature type="repeat" description="Pumilio" evidence="2">
    <location>
        <begin position="194"/>
        <end position="229"/>
    </location>
</feature>
<dbReference type="GO" id="GO:0006417">
    <property type="term" value="P:regulation of translation"/>
    <property type="evidence" value="ECO:0007669"/>
    <property type="project" value="TreeGrafter"/>
</dbReference>
<comment type="caution">
    <text evidence="5">The sequence shown here is derived from an EMBL/GenBank/DDBJ whole genome shotgun (WGS) entry which is preliminary data.</text>
</comment>
<dbReference type="SMART" id="SM00025">
    <property type="entry name" value="Pumilio"/>
    <property type="match status" value="5"/>
</dbReference>
<dbReference type="PANTHER" id="PTHR13389">
    <property type="entry name" value="PUMILIO HOMOLOG 3"/>
    <property type="match status" value="1"/>
</dbReference>
<dbReference type="SUPFAM" id="SSF48371">
    <property type="entry name" value="ARM repeat"/>
    <property type="match status" value="1"/>
</dbReference>
<dbReference type="KEGG" id="ota:OT_ostta11g00160"/>
<feature type="compositionally biased region" description="Basic and acidic residues" evidence="3">
    <location>
        <begin position="42"/>
        <end position="60"/>
    </location>
</feature>
<name>A0A090MBQ3_OSTTA</name>
<dbReference type="EMBL" id="CAID01000011">
    <property type="protein sequence ID" value="CEF99514.1"/>
    <property type="molecule type" value="Genomic_DNA"/>
</dbReference>
<proteinExistence type="predicted"/>
<dbReference type="GO" id="GO:0003729">
    <property type="term" value="F:mRNA binding"/>
    <property type="evidence" value="ECO:0007669"/>
    <property type="project" value="TreeGrafter"/>
</dbReference>
<dbReference type="PANTHER" id="PTHR13389:SF0">
    <property type="entry name" value="PUMILIO HOMOLOG 3"/>
    <property type="match status" value="1"/>
</dbReference>
<dbReference type="AlphaFoldDB" id="A0A090MBQ3"/>
<sequence>MTRADAKAGSGAKTRRAQKRKSKFNPDSSGGGGGDDSATKTSDSKARKSKTFDGKSEGRKLSGGSKSFTKGDSKGRDRGEKRPSSGESVEAKSKKAKSSNDGKPLSRKEQKAKADEIKALRKPNFALVQELAQIWERMRGKKVSKTDRSTLCDEIFKKSKGKVPELANNHKGSRVVQAVLKYGTPEQCESVMAEVTPEISLLSKSLYGNFLVRKLIDSTDKKDVPKLLANLKGQIPRLARHPVGSQIVEALYHVASGKDKKSMTFEFYGPEFVHFGVAEVGSLREALLTKPVAQRQSTLRHVNTSMIPVLEKGLVSSSVIHRVLSEYLSVGGPSTKAEAAGSIAAAGLLRMMHTKEGSHAVNMMLAHSGAKQRKGVVKALKGQIWRVAQDDFAHLVIAHLFDCVDDTQLLTKGVVSELKQEGIEEVASHKNARRVLLHILNPRSTRYFPPHLLECLPDPEQIRADAEETLAVMKKGGDAEKAAKKAVGKDDSDDDDIGIIDDELGEDEMDEDEDNEDEDDGDLEEAPADGPEFGIAKKPASTRRAEIFHQGLGDALIAACNANAAAMLRNNLASDVLFEVAAGGCDGVFHEAMGDEKMTALYKAISSAVALSMSSKEIDDETGEALESLHTNFFSTRTLRRMALEIKHPAFVPQFWNTALKGSLKTWIDGHGSKVIAAIVRADTDSKTRKAIHAAVGKLVDGGDADAWAEGFFHVKDATDAKKSKVKDAKRKSSSKPSKK</sequence>
<reference evidence="6" key="1">
    <citation type="journal article" date="2006" name="Proc. Natl. Acad. Sci. U.S.A.">
        <title>Genome analysis of the smallest free-living eukaryote Ostreococcus tauri unveils many unique features.</title>
        <authorList>
            <person name="Derelle E."/>
            <person name="Ferraz C."/>
            <person name="Rombauts S."/>
            <person name="Rouze P."/>
            <person name="Worden A.Z."/>
            <person name="Robbens S."/>
            <person name="Partensky F."/>
            <person name="Degroeve S."/>
            <person name="Echeynie S."/>
            <person name="Cooke R."/>
            <person name="Saeys Y."/>
            <person name="Wuyts J."/>
            <person name="Jabbari K."/>
            <person name="Bowler C."/>
            <person name="Panaud O."/>
            <person name="Piegu B."/>
            <person name="Ball S.G."/>
            <person name="Ral J.-P."/>
            <person name="Bouget F.-Y."/>
            <person name="Piganeau G."/>
            <person name="De Baets B."/>
            <person name="Picard A."/>
            <person name="Delseny M."/>
            <person name="Demaille J."/>
            <person name="Van de Peer Y."/>
            <person name="Moreau H."/>
        </authorList>
    </citation>
    <scope>NUCLEOTIDE SEQUENCE [LARGE SCALE GENOMIC DNA]</scope>
    <source>
        <strain evidence="6">OTTH 0595 / CCAP 157/2 / RCC745</strain>
    </source>
</reference>
<dbReference type="Pfam" id="PF00806">
    <property type="entry name" value="PUF"/>
    <property type="match status" value="1"/>
</dbReference>
<dbReference type="RefSeq" id="XP_022839879.1">
    <property type="nucleotide sequence ID" value="XM_022982933.1"/>
</dbReference>
<dbReference type="InParanoid" id="A0A090MBQ3"/>
<organism evidence="5 6">
    <name type="scientific">Ostreococcus tauri</name>
    <name type="common">Marine green alga</name>
    <dbReference type="NCBI Taxonomy" id="70448"/>
    <lineage>
        <taxon>Eukaryota</taxon>
        <taxon>Viridiplantae</taxon>
        <taxon>Chlorophyta</taxon>
        <taxon>Mamiellophyceae</taxon>
        <taxon>Mamiellales</taxon>
        <taxon>Bathycoccaceae</taxon>
        <taxon>Ostreococcus</taxon>
    </lineage>
</organism>
<dbReference type="STRING" id="70448.A0A090MBQ3"/>
<feature type="repeat" description="Pumilio" evidence="2">
    <location>
        <begin position="154"/>
        <end position="193"/>
    </location>
</feature>
<keyword evidence="1" id="KW-0677">Repeat</keyword>
<dbReference type="PROSITE" id="PS50302">
    <property type="entry name" value="PUM"/>
    <property type="match status" value="2"/>
</dbReference>
<feature type="compositionally biased region" description="Basic and acidic residues" evidence="3">
    <location>
        <begin position="69"/>
        <end position="117"/>
    </location>
</feature>
<dbReference type="InterPro" id="IPR001313">
    <property type="entry name" value="Pumilio_RNA-bd_rpt"/>
</dbReference>
<evidence type="ECO:0000313" key="5">
    <source>
        <dbReference type="EMBL" id="CEF99514.1"/>
    </source>
</evidence>
<evidence type="ECO:0000259" key="4">
    <source>
        <dbReference type="PROSITE" id="PS50303"/>
    </source>
</evidence>
<feature type="domain" description="PUM-HD" evidence="4">
    <location>
        <begin position="130"/>
        <end position="490"/>
    </location>
</feature>
<dbReference type="InterPro" id="IPR011989">
    <property type="entry name" value="ARM-like"/>
</dbReference>
<dbReference type="InterPro" id="IPR040059">
    <property type="entry name" value="PUM3"/>
</dbReference>
<dbReference type="GO" id="GO:0005730">
    <property type="term" value="C:nucleolus"/>
    <property type="evidence" value="ECO:0007669"/>
    <property type="project" value="TreeGrafter"/>
</dbReference>
<feature type="compositionally biased region" description="Basic residues" evidence="3">
    <location>
        <begin position="13"/>
        <end position="23"/>
    </location>
</feature>
<dbReference type="GeneID" id="9835825"/>
<keyword evidence="6" id="KW-1185">Reference proteome</keyword>
<evidence type="ECO:0000313" key="6">
    <source>
        <dbReference type="Proteomes" id="UP000009170"/>
    </source>
</evidence>
<gene>
    <name evidence="5" type="ORF">OT_ostta11g00160</name>
</gene>
<feature type="compositionally biased region" description="Basic and acidic residues" evidence="3">
    <location>
        <begin position="481"/>
        <end position="490"/>
    </location>
</feature>
<evidence type="ECO:0000256" key="1">
    <source>
        <dbReference type="ARBA" id="ARBA00022737"/>
    </source>
</evidence>
<dbReference type="PROSITE" id="PS50303">
    <property type="entry name" value="PUM_HD"/>
    <property type="match status" value="1"/>
</dbReference>
<feature type="region of interest" description="Disordered" evidence="3">
    <location>
        <begin position="1"/>
        <end position="117"/>
    </location>
</feature>
<accession>A0A090MBQ3</accession>